<feature type="transmembrane region" description="Helical" evidence="1">
    <location>
        <begin position="243"/>
        <end position="259"/>
    </location>
</feature>
<dbReference type="Pfam" id="PF09925">
    <property type="entry name" value="DUF2157"/>
    <property type="match status" value="1"/>
</dbReference>
<feature type="transmembrane region" description="Helical" evidence="1">
    <location>
        <begin position="297"/>
        <end position="318"/>
    </location>
</feature>
<proteinExistence type="predicted"/>
<feature type="transmembrane region" description="Helical" evidence="1">
    <location>
        <begin position="64"/>
        <end position="84"/>
    </location>
</feature>
<keyword evidence="1" id="KW-1133">Transmembrane helix</keyword>
<feature type="domain" description="DUF2157" evidence="2">
    <location>
        <begin position="8"/>
        <end position="152"/>
    </location>
</feature>
<comment type="caution">
    <text evidence="3">The sequence shown here is derived from an EMBL/GenBank/DDBJ whole genome shotgun (WGS) entry which is preliminary data.</text>
</comment>
<keyword evidence="1" id="KW-0472">Membrane</keyword>
<feature type="transmembrane region" description="Helical" evidence="1">
    <location>
        <begin position="218"/>
        <end position="237"/>
    </location>
</feature>
<evidence type="ECO:0000256" key="1">
    <source>
        <dbReference type="SAM" id="Phobius"/>
    </source>
</evidence>
<dbReference type="Proteomes" id="UP001597387">
    <property type="component" value="Unassembled WGS sequence"/>
</dbReference>
<gene>
    <name evidence="3" type="ORF">ACFSJU_11880</name>
</gene>
<feature type="transmembrane region" description="Helical" evidence="1">
    <location>
        <begin position="266"/>
        <end position="291"/>
    </location>
</feature>
<sequence>MNLNEYDELLDEGLISADTLDRIKKKHAAGLFSVFWELKTMLYIGVSLLSAGLGILIYKNIDTIGHQVILCAIAALCAACFAWCSKHKKPFSYERVEAVDSFTDYILLLGTLSFLSFVGYLQVQYEVFGTHYGMATFIPMLVLFFIAYSFDHLGILTMAIANLAIWMGVSVTPKKLLALNTFDSERTIYTYLILGLLLLVAAHFSERRNVKRHFFFSYHHYGVHLAYISLLAGYFYYDYGISLIWLGLFAVLAWLIYTDSLARKSFYFTMLTVVYSYILVSGFCVRSISFIHNESVVYLGFMYFSISGIAFVSLLMNLNKSIKKL</sequence>
<keyword evidence="1" id="KW-0812">Transmembrane</keyword>
<protein>
    <submittedName>
        <fullName evidence="3">DUF2157 domain-containing protein</fullName>
    </submittedName>
</protein>
<evidence type="ECO:0000313" key="4">
    <source>
        <dbReference type="Proteomes" id="UP001597387"/>
    </source>
</evidence>
<accession>A0ABW4ZMH1</accession>
<feature type="transmembrane region" description="Helical" evidence="1">
    <location>
        <begin position="105"/>
        <end position="123"/>
    </location>
</feature>
<feature type="transmembrane region" description="Helical" evidence="1">
    <location>
        <begin position="40"/>
        <end position="58"/>
    </location>
</feature>
<evidence type="ECO:0000313" key="3">
    <source>
        <dbReference type="EMBL" id="MFD2163094.1"/>
    </source>
</evidence>
<feature type="transmembrane region" description="Helical" evidence="1">
    <location>
        <begin position="188"/>
        <end position="206"/>
    </location>
</feature>
<evidence type="ECO:0000259" key="2">
    <source>
        <dbReference type="Pfam" id="PF09925"/>
    </source>
</evidence>
<dbReference type="InterPro" id="IPR018677">
    <property type="entry name" value="DUF2157"/>
</dbReference>
<feature type="transmembrane region" description="Helical" evidence="1">
    <location>
        <begin position="155"/>
        <end position="173"/>
    </location>
</feature>
<reference evidence="4" key="1">
    <citation type="journal article" date="2019" name="Int. J. Syst. Evol. Microbiol.">
        <title>The Global Catalogue of Microorganisms (GCM) 10K type strain sequencing project: providing services to taxonomists for standard genome sequencing and annotation.</title>
        <authorList>
            <consortium name="The Broad Institute Genomics Platform"/>
            <consortium name="The Broad Institute Genome Sequencing Center for Infectious Disease"/>
            <person name="Wu L."/>
            <person name="Ma J."/>
        </authorList>
    </citation>
    <scope>NUCLEOTIDE SEQUENCE [LARGE SCALE GENOMIC DNA]</scope>
    <source>
        <strain evidence="4">KCTC 42217</strain>
    </source>
</reference>
<keyword evidence="4" id="KW-1185">Reference proteome</keyword>
<organism evidence="3 4">
    <name type="scientific">Paradesertivirga mongoliensis</name>
    <dbReference type="NCBI Taxonomy" id="2100740"/>
    <lineage>
        <taxon>Bacteria</taxon>
        <taxon>Pseudomonadati</taxon>
        <taxon>Bacteroidota</taxon>
        <taxon>Sphingobacteriia</taxon>
        <taxon>Sphingobacteriales</taxon>
        <taxon>Sphingobacteriaceae</taxon>
        <taxon>Paradesertivirga</taxon>
    </lineage>
</organism>
<dbReference type="EMBL" id="JBHUHZ010000002">
    <property type="protein sequence ID" value="MFD2163094.1"/>
    <property type="molecule type" value="Genomic_DNA"/>
</dbReference>
<name>A0ABW4ZMH1_9SPHI</name>
<feature type="transmembrane region" description="Helical" evidence="1">
    <location>
        <begin position="129"/>
        <end position="148"/>
    </location>
</feature>
<dbReference type="RefSeq" id="WP_255901436.1">
    <property type="nucleotide sequence ID" value="NZ_JAFMZO010000002.1"/>
</dbReference>